<keyword evidence="4" id="KW-0067">ATP-binding</keyword>
<dbReference type="EMBL" id="FQZM01000008">
    <property type="protein sequence ID" value="SHI65027.1"/>
    <property type="molecule type" value="Genomic_DNA"/>
</dbReference>
<comment type="similarity">
    <text evidence="1">Belongs to the ATP-dependent AMP-binding enzyme family.</text>
</comment>
<dbReference type="RefSeq" id="WP_072867448.1">
    <property type="nucleotide sequence ID" value="NZ_FQZM01000008.1"/>
</dbReference>
<evidence type="ECO:0000313" key="8">
    <source>
        <dbReference type="Proteomes" id="UP000184529"/>
    </source>
</evidence>
<dbReference type="OrthoDB" id="9778383at2"/>
<dbReference type="GO" id="GO:0006629">
    <property type="term" value="P:lipid metabolic process"/>
    <property type="evidence" value="ECO:0007669"/>
    <property type="project" value="InterPro"/>
</dbReference>
<name>A0A1M6CVI3_9FIRM</name>
<keyword evidence="8" id="KW-1185">Reference proteome</keyword>
<organism evidence="7 8">
    <name type="scientific">Desulfofundulus thermosubterraneus DSM 16057</name>
    <dbReference type="NCBI Taxonomy" id="1121432"/>
    <lineage>
        <taxon>Bacteria</taxon>
        <taxon>Bacillati</taxon>
        <taxon>Bacillota</taxon>
        <taxon>Clostridia</taxon>
        <taxon>Eubacteriales</taxon>
        <taxon>Peptococcaceae</taxon>
        <taxon>Desulfofundulus</taxon>
    </lineage>
</organism>
<sequence length="651" mass="73040">MRKLLWEPPEERKKQANMTRFMEFVNKKHGRNFTTYNELYQWSIENAPAFWEAMWEFGGIIASRPYDRVVENFEDMLGSRWFVGAELNFAENLLRYRDEHTALIFKGEAMEEPVRLTYAGLYDQVTRLAKSLREMGVTVGDRVAGFMPNMIETVVAMLATTSIGAIWSSCSPDFGVKGVYDRFGQIQPRVLFCANGYSYNGKTYDSLDRVTGIVKEIPSIERVVVVPYTEREPDISRVPKAVPYQDFLAAGEGFEIEFNRLPFDHPVYIMYSSGTTGVPKCIVHGAGGTLIQHLKELILHTDLKREDTIFYFTTCGWMMWNWLVSSLAVGATVLLFDGSPFYPEAGALWKLAQDEGITIFGTSAKYLASLEKAGVKPGKSYNLSKLKAILSTGSPLPVESFEYVYRDIKQDVCLSSISGGTDIISCFALGNPTGPVYAGELQCRGLGMKVESYDSDGKPLINRKGELVCTAPFPSMPVYFWNDPDKKKYRSTYFDVYPNVWRHGDYVEITATGGVIIYGRSDATLNPGGVRIGTAEIYRVVESLPEVLDSIVVGQNWDNDVRVILFVKLAKGVELTGQLINKIKTAIRDNTTPRHVPAKIIAVKDIPYTLNGKKVEMAVRNVIHNQPVLNKDALANPEALEYFKNLPELQS</sequence>
<dbReference type="InterPro" id="IPR005914">
    <property type="entry name" value="Acac_CoA_synth"/>
</dbReference>
<gene>
    <name evidence="7" type="ORF">SAMN02745219_00774</name>
</gene>
<dbReference type="SUPFAM" id="SSF56801">
    <property type="entry name" value="Acetyl-CoA synthetase-like"/>
    <property type="match status" value="1"/>
</dbReference>
<dbReference type="GO" id="GO:0030729">
    <property type="term" value="F:acetoacetate-CoA ligase activity"/>
    <property type="evidence" value="ECO:0007669"/>
    <property type="project" value="InterPro"/>
</dbReference>
<keyword evidence="2" id="KW-0436">Ligase</keyword>
<dbReference type="InterPro" id="IPR045851">
    <property type="entry name" value="AMP-bd_C_sf"/>
</dbReference>
<accession>A0A1M6CVI3</accession>
<evidence type="ECO:0000313" key="7">
    <source>
        <dbReference type="EMBL" id="SHI65027.1"/>
    </source>
</evidence>
<dbReference type="PANTHER" id="PTHR42921">
    <property type="entry name" value="ACETOACETYL-COA SYNTHETASE"/>
    <property type="match status" value="1"/>
</dbReference>
<reference evidence="8" key="1">
    <citation type="submission" date="2016-11" db="EMBL/GenBank/DDBJ databases">
        <authorList>
            <person name="Varghese N."/>
            <person name="Submissions S."/>
        </authorList>
    </citation>
    <scope>NUCLEOTIDE SEQUENCE [LARGE SCALE GENOMIC DNA]</scope>
    <source>
        <strain evidence="8">DSM 16057</strain>
    </source>
</reference>
<feature type="domain" description="Acetyl-coenzyme A synthetase N-terminal" evidence="6">
    <location>
        <begin position="36"/>
        <end position="92"/>
    </location>
</feature>
<dbReference type="Pfam" id="PF00501">
    <property type="entry name" value="AMP-binding"/>
    <property type="match status" value="1"/>
</dbReference>
<dbReference type="GO" id="GO:0005524">
    <property type="term" value="F:ATP binding"/>
    <property type="evidence" value="ECO:0007669"/>
    <property type="project" value="UniProtKB-KW"/>
</dbReference>
<dbReference type="Gene3D" id="3.30.300.30">
    <property type="match status" value="1"/>
</dbReference>
<dbReference type="InterPro" id="IPR000873">
    <property type="entry name" value="AMP-dep_synth/lig_dom"/>
</dbReference>
<proteinExistence type="inferred from homology"/>
<dbReference type="PROSITE" id="PS00455">
    <property type="entry name" value="AMP_BINDING"/>
    <property type="match status" value="1"/>
</dbReference>
<dbReference type="STRING" id="1121432.SAMN02745219_00774"/>
<dbReference type="InterPro" id="IPR020845">
    <property type="entry name" value="AMP-binding_CS"/>
</dbReference>
<dbReference type="PANTHER" id="PTHR42921:SF1">
    <property type="entry name" value="ACETOACETYL-COA SYNTHETASE"/>
    <property type="match status" value="1"/>
</dbReference>
<dbReference type="Gene3D" id="3.40.50.12780">
    <property type="entry name" value="N-terminal domain of ligase-like"/>
    <property type="match status" value="1"/>
</dbReference>
<dbReference type="Proteomes" id="UP000184529">
    <property type="component" value="Unassembled WGS sequence"/>
</dbReference>
<dbReference type="InterPro" id="IPR042099">
    <property type="entry name" value="ANL_N_sf"/>
</dbReference>
<dbReference type="InterPro" id="IPR032387">
    <property type="entry name" value="ACAS_N"/>
</dbReference>
<dbReference type="CDD" id="cd05943">
    <property type="entry name" value="AACS"/>
    <property type="match status" value="1"/>
</dbReference>
<dbReference type="Pfam" id="PF16177">
    <property type="entry name" value="ACAS_N"/>
    <property type="match status" value="1"/>
</dbReference>
<evidence type="ECO:0000259" key="5">
    <source>
        <dbReference type="Pfam" id="PF00501"/>
    </source>
</evidence>
<evidence type="ECO:0000256" key="4">
    <source>
        <dbReference type="ARBA" id="ARBA00022840"/>
    </source>
</evidence>
<dbReference type="AlphaFoldDB" id="A0A1M6CVI3"/>
<evidence type="ECO:0000259" key="6">
    <source>
        <dbReference type="Pfam" id="PF16177"/>
    </source>
</evidence>
<dbReference type="NCBIfam" id="TIGR01217">
    <property type="entry name" value="ac_ac_CoA_syn"/>
    <property type="match status" value="1"/>
</dbReference>
<keyword evidence="3" id="KW-0547">Nucleotide-binding</keyword>
<evidence type="ECO:0000256" key="3">
    <source>
        <dbReference type="ARBA" id="ARBA00022741"/>
    </source>
</evidence>
<protein>
    <submittedName>
        <fullName evidence="7">Acetoacetyl-CoA synthetase</fullName>
    </submittedName>
</protein>
<evidence type="ECO:0000256" key="1">
    <source>
        <dbReference type="ARBA" id="ARBA00006432"/>
    </source>
</evidence>
<feature type="domain" description="AMP-dependent synthetase/ligase" evidence="5">
    <location>
        <begin position="94"/>
        <end position="472"/>
    </location>
</feature>
<evidence type="ECO:0000256" key="2">
    <source>
        <dbReference type="ARBA" id="ARBA00022598"/>
    </source>
</evidence>
<dbReference type="NCBIfam" id="NF002937">
    <property type="entry name" value="PRK03584.1"/>
    <property type="match status" value="1"/>
</dbReference>